<evidence type="ECO:0000313" key="2">
    <source>
        <dbReference type="Proteomes" id="UP001415857"/>
    </source>
</evidence>
<comment type="caution">
    <text evidence="1">The sequence shown here is derived from an EMBL/GenBank/DDBJ whole genome shotgun (WGS) entry which is preliminary data.</text>
</comment>
<dbReference type="AlphaFoldDB" id="A0AAP0X497"/>
<accession>A0AAP0X497</accession>
<proteinExistence type="predicted"/>
<reference evidence="1 2" key="1">
    <citation type="journal article" date="2024" name="Plant J.">
        <title>Genome sequences and population genomics reveal climatic adaptation and genomic divergence between two closely related sweetgum species.</title>
        <authorList>
            <person name="Xu W.Q."/>
            <person name="Ren C.Q."/>
            <person name="Zhang X.Y."/>
            <person name="Comes H.P."/>
            <person name="Liu X.H."/>
            <person name="Li Y.G."/>
            <person name="Kettle C.J."/>
            <person name="Jalonen R."/>
            <person name="Gaisberger H."/>
            <person name="Ma Y.Z."/>
            <person name="Qiu Y.X."/>
        </authorList>
    </citation>
    <scope>NUCLEOTIDE SEQUENCE [LARGE SCALE GENOMIC DNA]</scope>
    <source>
        <strain evidence="1">Hangzhou</strain>
    </source>
</reference>
<organism evidence="1 2">
    <name type="scientific">Liquidambar formosana</name>
    <name type="common">Formosan gum</name>
    <dbReference type="NCBI Taxonomy" id="63359"/>
    <lineage>
        <taxon>Eukaryota</taxon>
        <taxon>Viridiplantae</taxon>
        <taxon>Streptophyta</taxon>
        <taxon>Embryophyta</taxon>
        <taxon>Tracheophyta</taxon>
        <taxon>Spermatophyta</taxon>
        <taxon>Magnoliopsida</taxon>
        <taxon>eudicotyledons</taxon>
        <taxon>Gunneridae</taxon>
        <taxon>Pentapetalae</taxon>
        <taxon>Saxifragales</taxon>
        <taxon>Altingiaceae</taxon>
        <taxon>Liquidambar</taxon>
    </lineage>
</organism>
<evidence type="ECO:0000313" key="1">
    <source>
        <dbReference type="EMBL" id="KAK9289826.1"/>
    </source>
</evidence>
<dbReference type="EMBL" id="JBBPBK010000002">
    <property type="protein sequence ID" value="KAK9289826.1"/>
    <property type="molecule type" value="Genomic_DNA"/>
</dbReference>
<dbReference type="Proteomes" id="UP001415857">
    <property type="component" value="Unassembled WGS sequence"/>
</dbReference>
<protein>
    <submittedName>
        <fullName evidence="1">Uncharacterized protein</fullName>
    </submittedName>
</protein>
<keyword evidence="2" id="KW-1185">Reference proteome</keyword>
<sequence length="68" mass="8139">MACVRTAEVDSKEKDGLDFWPEVGDRFVEVECAEHFLRRFLAFCHHFRESKQRDCSFSRNLRETRLSN</sequence>
<name>A0AAP0X497_LIQFO</name>
<gene>
    <name evidence="1" type="ORF">L1049_007986</name>
</gene>